<reference evidence="3" key="1">
    <citation type="submission" date="2025-08" db="UniProtKB">
        <authorList>
            <consortium name="RefSeq"/>
        </authorList>
    </citation>
    <scope>IDENTIFICATION</scope>
    <source>
        <tissue evidence="3">Gonads</tissue>
    </source>
</reference>
<accession>A0A6J2XCX9</accession>
<evidence type="ECO:0000313" key="3">
    <source>
        <dbReference type="RefSeq" id="XP_030749183.1"/>
    </source>
</evidence>
<dbReference type="SUPFAM" id="SSF53098">
    <property type="entry name" value="Ribonuclease H-like"/>
    <property type="match status" value="1"/>
</dbReference>
<dbReference type="PANTHER" id="PTHR37162:SF1">
    <property type="entry name" value="BED-TYPE DOMAIN-CONTAINING PROTEIN"/>
    <property type="match status" value="1"/>
</dbReference>
<evidence type="ECO:0000256" key="1">
    <source>
        <dbReference type="SAM" id="MobiDB-lite"/>
    </source>
</evidence>
<proteinExistence type="predicted"/>
<dbReference type="Proteomes" id="UP000504635">
    <property type="component" value="Unplaced"/>
</dbReference>
<dbReference type="OrthoDB" id="6783358at2759"/>
<dbReference type="RefSeq" id="XP_030749183.1">
    <property type="nucleotide sequence ID" value="XM_030893323.1"/>
</dbReference>
<evidence type="ECO:0000313" key="2">
    <source>
        <dbReference type="Proteomes" id="UP000504635"/>
    </source>
</evidence>
<feature type="region of interest" description="Disordered" evidence="1">
    <location>
        <begin position="1"/>
        <end position="31"/>
    </location>
</feature>
<dbReference type="AlphaFoldDB" id="A0A6J2XCX9"/>
<protein>
    <submittedName>
        <fullName evidence="3">Uncharacterized protein LOC115877166 isoform X1</fullName>
    </submittedName>
</protein>
<dbReference type="GeneID" id="115877166"/>
<dbReference type="InterPro" id="IPR012337">
    <property type="entry name" value="RNaseH-like_sf"/>
</dbReference>
<dbReference type="KEGG" id="soy:115877166"/>
<keyword evidence="2" id="KW-1185">Reference proteome</keyword>
<gene>
    <name evidence="3" type="primary">LOC115877166</name>
</gene>
<name>A0A6J2XCX9_SITOR</name>
<dbReference type="PANTHER" id="PTHR37162">
    <property type="entry name" value="HAT FAMILY DIMERISATION DOMAINCONTAINING PROTEIN-RELATED"/>
    <property type="match status" value="1"/>
</dbReference>
<organism evidence="2 3">
    <name type="scientific">Sitophilus oryzae</name>
    <name type="common">Rice weevil</name>
    <name type="synonym">Curculio oryzae</name>
    <dbReference type="NCBI Taxonomy" id="7048"/>
    <lineage>
        <taxon>Eukaryota</taxon>
        <taxon>Metazoa</taxon>
        <taxon>Ecdysozoa</taxon>
        <taxon>Arthropoda</taxon>
        <taxon>Hexapoda</taxon>
        <taxon>Insecta</taxon>
        <taxon>Pterygota</taxon>
        <taxon>Neoptera</taxon>
        <taxon>Endopterygota</taxon>
        <taxon>Coleoptera</taxon>
        <taxon>Polyphaga</taxon>
        <taxon>Cucujiformia</taxon>
        <taxon>Curculionidae</taxon>
        <taxon>Dryophthorinae</taxon>
        <taxon>Sitophilus</taxon>
    </lineage>
</organism>
<sequence>MSSSRDTENVECDSSSVICGDNEPREPPKKRKIQKDKMFKTYLLDDPLFKPWLLADINSKYKARCKVCNVSINSGKSELQKYAATRKHIDKMKTVKETKNIVQMFAANKDNIHNSNVKKAELKLAAFFAANNVAFRLIDQLDPILKEIFPDSKICQGISLKQTNCTEIIRNVLCKKETNDLISYLRKIQFSVLLDESTDIGDFKSLAVLVRYSKLGRIETRLLELIQVDARDLGATHLYGVFKVCLERHEIPLKNIVGVACDGASVMVGKHHSFFKLLQDDILHVILLKCICHSAALVASNACSFLPRSAEELLRNVYSYVSGSAKRSAQLQEMQEYFGEKKHKMLKLATTRWLSRFECVCRVLENWNTLENYFTIAVYEDKLKSAELILRELKNVYTKAYLLFLKYTLKIFNTFNTLFQNRKPLIHVLYTECIMLMK</sequence>
<dbReference type="InParanoid" id="A0A6J2XCX9"/>